<dbReference type="Proteomes" id="UP000006238">
    <property type="component" value="Unassembled WGS sequence"/>
</dbReference>
<evidence type="ECO:0000259" key="2">
    <source>
        <dbReference type="Pfam" id="PF01882"/>
    </source>
</evidence>
<dbReference type="STRING" id="45851.BHV86_06955"/>
<gene>
    <name evidence="3" type="ORF">BUTYVIB_00246</name>
</gene>
<keyword evidence="4" id="KW-1185">Reference proteome</keyword>
<protein>
    <recommendedName>
        <fullName evidence="2">DUF58 domain-containing protein</fullName>
    </recommendedName>
</protein>
<evidence type="ECO:0000256" key="1">
    <source>
        <dbReference type="SAM" id="Phobius"/>
    </source>
</evidence>
<feature type="transmembrane region" description="Helical" evidence="1">
    <location>
        <begin position="28"/>
        <end position="52"/>
    </location>
</feature>
<feature type="domain" description="DUF58" evidence="2">
    <location>
        <begin position="198"/>
        <end position="226"/>
    </location>
</feature>
<evidence type="ECO:0000313" key="4">
    <source>
        <dbReference type="Proteomes" id="UP000006238"/>
    </source>
</evidence>
<evidence type="ECO:0000313" key="3">
    <source>
        <dbReference type="EMBL" id="EFF69732.1"/>
    </source>
</evidence>
<dbReference type="HOGENOM" id="CLU_026152_1_1_9"/>
<dbReference type="GeneID" id="98918609"/>
<dbReference type="InterPro" id="IPR002881">
    <property type="entry name" value="DUF58"/>
</dbReference>
<dbReference type="eggNOG" id="COG1721">
    <property type="taxonomic scope" value="Bacteria"/>
</dbReference>
<proteinExistence type="predicted"/>
<keyword evidence="1" id="KW-0812">Transmembrane</keyword>
<name>D4RWB5_9FIRM</name>
<reference evidence="3 4" key="1">
    <citation type="submission" date="2010-02" db="EMBL/GenBank/DDBJ databases">
        <authorList>
            <person name="Weinstock G."/>
            <person name="Sodergren E."/>
            <person name="Clifton S."/>
            <person name="Fulton L."/>
            <person name="Fulton B."/>
            <person name="Courtney L."/>
            <person name="Fronick C."/>
            <person name="Harrison M."/>
            <person name="Strong C."/>
            <person name="Farmer C."/>
            <person name="Delahaunty K."/>
            <person name="Markovic C."/>
            <person name="Hall O."/>
            <person name="Minx P."/>
            <person name="Tomlinson C."/>
            <person name="Mitreva M."/>
            <person name="Nelson J."/>
            <person name="Hou S."/>
            <person name="Wollam A."/>
            <person name="Pepin K.H."/>
            <person name="Johnson M."/>
            <person name="Bhonagiri V."/>
            <person name="Zhang X."/>
            <person name="Suruliraj S."/>
            <person name="Warren W."/>
            <person name="Chinwalla A."/>
            <person name="Mardis E.R."/>
            <person name="Wilson R.K."/>
        </authorList>
    </citation>
    <scope>NUCLEOTIDE SEQUENCE [LARGE SCALE GENOMIC DNA]</scope>
    <source>
        <strain evidence="3 4">DSM 2876</strain>
    </source>
</reference>
<comment type="caution">
    <text evidence="3">The sequence shown here is derived from an EMBL/GenBank/DDBJ whole genome shotgun (WGS) entry which is preliminary data.</text>
</comment>
<keyword evidence="1" id="KW-0472">Membrane</keyword>
<sequence length="365" mass="42103">MILHLIFYFVVFCVIFAYNILDNGCIPFIVDIIFVSISIISVVVCMILRAGIKCSFETEMLTVRRNEKNDISIRLRNKSFIPAPYCKFRIKFIMGNGKKKTRRCNVFCAAKGISSATFKFSDSNCEMVRVVVKRVYIYDFFHMLVFSKKINLNADILVMPKEPEDVIISKLRQDMNGDNDNLYSDKKAGNDPTEIFAIREYAPGDKIRNIHWKISAKMGQTMVKDYGLPLFEKDTVIIEKFSNKNVSVANEIYDLLYSLIYAMTQRGFGLNVCFVNGIYTEKRIENETDIHNLFAELYQSDSKDDVNVAEIYYAGHDKSSNRIFYVTDVLDKISMGRMDILKERGPVYYLIPKSRGGGEYLIKYD</sequence>
<accession>D4RWB5</accession>
<dbReference type="PANTHER" id="PTHR34351:SF2">
    <property type="entry name" value="DUF58 DOMAIN-CONTAINING PROTEIN"/>
    <property type="match status" value="1"/>
</dbReference>
<organism evidence="3 4">
    <name type="scientific">Eshraghiella crossota DSM 2876</name>
    <dbReference type="NCBI Taxonomy" id="511680"/>
    <lineage>
        <taxon>Bacteria</taxon>
        <taxon>Bacillati</taxon>
        <taxon>Bacillota</taxon>
        <taxon>Clostridia</taxon>
        <taxon>Lachnospirales</taxon>
        <taxon>Lachnospiraceae</taxon>
        <taxon>Eshraghiella</taxon>
    </lineage>
</organism>
<dbReference type="PANTHER" id="PTHR34351">
    <property type="entry name" value="SLR1927 PROTEIN-RELATED"/>
    <property type="match status" value="1"/>
</dbReference>
<keyword evidence="1" id="KW-1133">Transmembrane helix</keyword>
<dbReference type="EMBL" id="ABWN01000017">
    <property type="protein sequence ID" value="EFF69732.1"/>
    <property type="molecule type" value="Genomic_DNA"/>
</dbReference>
<dbReference type="AlphaFoldDB" id="D4RWB5"/>
<feature type="transmembrane region" description="Helical" evidence="1">
    <location>
        <begin position="6"/>
        <end position="21"/>
    </location>
</feature>
<dbReference type="Pfam" id="PF01882">
    <property type="entry name" value="DUF58"/>
    <property type="match status" value="1"/>
</dbReference>
<dbReference type="RefSeq" id="WP_005600922.1">
    <property type="nucleotide sequence ID" value="NZ_GG663519.1"/>
</dbReference>